<dbReference type="eggNOG" id="ENOG502Z9X1">
    <property type="taxonomic scope" value="Bacteria"/>
</dbReference>
<accession>K8PR81</accession>
<dbReference type="HOGENOM" id="CLU_585098_0_0_5"/>
<dbReference type="PATRIC" id="fig|883078.3.peg.1166"/>
<reference evidence="2 3" key="1">
    <citation type="submission" date="2012-04" db="EMBL/GenBank/DDBJ databases">
        <title>The Genome Sequence of Afipia broomeae ATCC 49717.</title>
        <authorList>
            <consortium name="The Broad Institute Genome Sequencing Platform"/>
            <person name="Earl A."/>
            <person name="Ward D."/>
            <person name="Feldgarden M."/>
            <person name="Gevers D."/>
            <person name="Huys G."/>
            <person name="Walker B."/>
            <person name="Young S.K."/>
            <person name="Zeng Q."/>
            <person name="Gargeya S."/>
            <person name="Fitzgerald M."/>
            <person name="Haas B."/>
            <person name="Abouelleil A."/>
            <person name="Alvarado L."/>
            <person name="Arachchi H.M."/>
            <person name="Berlin A."/>
            <person name="Chapman S.B."/>
            <person name="Goldberg J."/>
            <person name="Griggs A."/>
            <person name="Gujja S."/>
            <person name="Hansen M."/>
            <person name="Howarth C."/>
            <person name="Imamovic A."/>
            <person name="Larimer J."/>
            <person name="McCowen C."/>
            <person name="Montmayeur A."/>
            <person name="Murphy C."/>
            <person name="Neiman D."/>
            <person name="Pearson M."/>
            <person name="Priest M."/>
            <person name="Roberts A."/>
            <person name="Saif S."/>
            <person name="Shea T."/>
            <person name="Sisk P."/>
            <person name="Sykes S."/>
            <person name="Wortman J."/>
            <person name="Nusbaum C."/>
            <person name="Birren B."/>
        </authorList>
    </citation>
    <scope>NUCLEOTIDE SEQUENCE [LARGE SCALE GENOMIC DNA]</scope>
    <source>
        <strain evidence="2 3">ATCC 49717</strain>
    </source>
</reference>
<sequence length="472" mass="51891">MSQSSIERLRDYLGQLPPKAQALLMREFERAIERGEDVAVAGFVLEQLRMIVRAPTEDMTPRTDDPMRRVFRPLEPFLVESIPHVRPGQIRRSSLAPIWIWLGREGAPDAVHAYEAALAQASASPDINAAVRTMQVAASEAIANVTGTLSSGERQRTLGRLGAPSVVDDIAPIGAVLAASDSLEKLNNKLTGHIRVFADSHITSTMAALNIPSLQTPQVLPFAISLVMQRLASPWQIVRLGIAVAASDDEIRVAGTPFGVTVTMAIHDLSRVAAELRNDIKRGQFQDTSNHLKTLHDGVRGLRTELDIRSDSAWGKQLAAIRSEISNSLQSEIDSVPGRVRRLLRQGPDKDVTTANRIDPVDVEETAALIDFVAMCRNYASELAINEVSLRAHTELQHYVEKATETLVESLRTTDQRVRTFRLMQVKAAIRFCEVMFGPDYASLMSKAAEMARPVERKAAEPAKPARQPRAG</sequence>
<evidence type="ECO:0000313" key="2">
    <source>
        <dbReference type="EMBL" id="EKS42040.1"/>
    </source>
</evidence>
<proteinExistence type="predicted"/>
<dbReference type="EMBL" id="AGWX01000001">
    <property type="protein sequence ID" value="EKS42040.1"/>
    <property type="molecule type" value="Genomic_DNA"/>
</dbReference>
<keyword evidence="3" id="KW-1185">Reference proteome</keyword>
<protein>
    <submittedName>
        <fullName evidence="2">Uncharacterized protein</fullName>
    </submittedName>
</protein>
<dbReference type="Proteomes" id="UP000001096">
    <property type="component" value="Unassembled WGS sequence"/>
</dbReference>
<name>K8PR81_9BRAD</name>
<comment type="caution">
    <text evidence="2">The sequence shown here is derived from an EMBL/GenBank/DDBJ whole genome shotgun (WGS) entry which is preliminary data.</text>
</comment>
<organism evidence="2 3">
    <name type="scientific">Afipia broomeae ATCC 49717</name>
    <dbReference type="NCBI Taxonomy" id="883078"/>
    <lineage>
        <taxon>Bacteria</taxon>
        <taxon>Pseudomonadati</taxon>
        <taxon>Pseudomonadota</taxon>
        <taxon>Alphaproteobacteria</taxon>
        <taxon>Hyphomicrobiales</taxon>
        <taxon>Nitrobacteraceae</taxon>
        <taxon>Afipia</taxon>
    </lineage>
</organism>
<dbReference type="RefSeq" id="WP_006019853.1">
    <property type="nucleotide sequence ID" value="NZ_KB375282.1"/>
</dbReference>
<feature type="region of interest" description="Disordered" evidence="1">
    <location>
        <begin position="452"/>
        <end position="472"/>
    </location>
</feature>
<dbReference type="AlphaFoldDB" id="K8PR81"/>
<evidence type="ECO:0000313" key="3">
    <source>
        <dbReference type="Proteomes" id="UP000001096"/>
    </source>
</evidence>
<gene>
    <name evidence="2" type="ORF">HMPREF9695_01132</name>
</gene>
<evidence type="ECO:0000256" key="1">
    <source>
        <dbReference type="SAM" id="MobiDB-lite"/>
    </source>
</evidence>